<gene>
    <name evidence="1" type="ORF">MSG28_006542</name>
</gene>
<keyword evidence="2" id="KW-1185">Reference proteome</keyword>
<evidence type="ECO:0000313" key="1">
    <source>
        <dbReference type="EMBL" id="KAI8422797.1"/>
    </source>
</evidence>
<comment type="caution">
    <text evidence="1">The sequence shown here is derived from an EMBL/GenBank/DDBJ whole genome shotgun (WGS) entry which is preliminary data.</text>
</comment>
<protein>
    <submittedName>
        <fullName evidence="1">Uncharacterized protein</fullName>
    </submittedName>
</protein>
<dbReference type="Proteomes" id="UP001064048">
    <property type="component" value="Chromosome 10"/>
</dbReference>
<proteinExistence type="predicted"/>
<sequence>MSVQNFKILNPTVFIHVSSAYAQLDKLVVEEVVYPPPAKLEDVYELLDKHEHDVKKVSKLLKGFPNTYTFSKALAETLLVERRARIPLVILRPSVAVSEPMEGWVDSYQGAVALFIATAKGWIRVLHGRKSVVADLIPVDYVTNMAILAASQCAG</sequence>
<evidence type="ECO:0000313" key="2">
    <source>
        <dbReference type="Proteomes" id="UP001064048"/>
    </source>
</evidence>
<name>A0ACC0JFD0_CHOFU</name>
<accession>A0ACC0JFD0</accession>
<reference evidence="1 2" key="1">
    <citation type="journal article" date="2022" name="Genome Biol. Evol.">
        <title>The Spruce Budworm Genome: Reconstructing the Evolutionary History of Antifreeze Proteins.</title>
        <authorList>
            <person name="Beliveau C."/>
            <person name="Gagne P."/>
            <person name="Picq S."/>
            <person name="Vernygora O."/>
            <person name="Keeling C.I."/>
            <person name="Pinkney K."/>
            <person name="Doucet D."/>
            <person name="Wen F."/>
            <person name="Johnston J.S."/>
            <person name="Maaroufi H."/>
            <person name="Boyle B."/>
            <person name="Laroche J."/>
            <person name="Dewar K."/>
            <person name="Juretic N."/>
            <person name="Blackburn G."/>
            <person name="Nisole A."/>
            <person name="Brunet B."/>
            <person name="Brandao M."/>
            <person name="Lumley L."/>
            <person name="Duan J."/>
            <person name="Quan G."/>
            <person name="Lucarotti C.J."/>
            <person name="Roe A.D."/>
            <person name="Sperling F.A.H."/>
            <person name="Levesque R.C."/>
            <person name="Cusson M."/>
        </authorList>
    </citation>
    <scope>NUCLEOTIDE SEQUENCE [LARGE SCALE GENOMIC DNA]</scope>
    <source>
        <strain evidence="1">Glfc:IPQL:Cfum</strain>
    </source>
</reference>
<dbReference type="EMBL" id="CM046110">
    <property type="protein sequence ID" value="KAI8422797.1"/>
    <property type="molecule type" value="Genomic_DNA"/>
</dbReference>
<organism evidence="1 2">
    <name type="scientific">Choristoneura fumiferana</name>
    <name type="common">Spruce budworm moth</name>
    <name type="synonym">Archips fumiferana</name>
    <dbReference type="NCBI Taxonomy" id="7141"/>
    <lineage>
        <taxon>Eukaryota</taxon>
        <taxon>Metazoa</taxon>
        <taxon>Ecdysozoa</taxon>
        <taxon>Arthropoda</taxon>
        <taxon>Hexapoda</taxon>
        <taxon>Insecta</taxon>
        <taxon>Pterygota</taxon>
        <taxon>Neoptera</taxon>
        <taxon>Endopterygota</taxon>
        <taxon>Lepidoptera</taxon>
        <taxon>Glossata</taxon>
        <taxon>Ditrysia</taxon>
        <taxon>Tortricoidea</taxon>
        <taxon>Tortricidae</taxon>
        <taxon>Tortricinae</taxon>
        <taxon>Choristoneura</taxon>
    </lineage>
</organism>